<keyword evidence="5 6" id="KW-0472">Membrane</keyword>
<feature type="non-terminal residue" evidence="7">
    <location>
        <position position="229"/>
    </location>
</feature>
<organism evidence="7 8">
    <name type="scientific">Clarias magur</name>
    <name type="common">Asian catfish</name>
    <name type="synonym">Macropteronotus magur</name>
    <dbReference type="NCBI Taxonomy" id="1594786"/>
    <lineage>
        <taxon>Eukaryota</taxon>
        <taxon>Metazoa</taxon>
        <taxon>Chordata</taxon>
        <taxon>Craniata</taxon>
        <taxon>Vertebrata</taxon>
        <taxon>Euteleostomi</taxon>
        <taxon>Actinopterygii</taxon>
        <taxon>Neopterygii</taxon>
        <taxon>Teleostei</taxon>
        <taxon>Ostariophysi</taxon>
        <taxon>Siluriformes</taxon>
        <taxon>Clariidae</taxon>
        <taxon>Clarias</taxon>
    </lineage>
</organism>
<feature type="transmembrane region" description="Helical" evidence="6">
    <location>
        <begin position="80"/>
        <end position="103"/>
    </location>
</feature>
<reference evidence="7" key="1">
    <citation type="submission" date="2020-07" db="EMBL/GenBank/DDBJ databases">
        <title>Clarias magur genome sequencing, assembly and annotation.</title>
        <authorList>
            <person name="Kushwaha B."/>
            <person name="Kumar R."/>
            <person name="Das P."/>
            <person name="Joshi C.G."/>
            <person name="Kumar D."/>
            <person name="Nagpure N.S."/>
            <person name="Pandey M."/>
            <person name="Agarwal S."/>
            <person name="Srivastava S."/>
            <person name="Singh M."/>
            <person name="Sahoo L."/>
            <person name="Jayasankar P."/>
            <person name="Meher P.K."/>
            <person name="Koringa P.G."/>
            <person name="Iquebal M.A."/>
            <person name="Das S.P."/>
            <person name="Bit A."/>
            <person name="Patnaik S."/>
            <person name="Patel N."/>
            <person name="Shah T.M."/>
            <person name="Hinsu A."/>
            <person name="Jena J.K."/>
        </authorList>
    </citation>
    <scope>NUCLEOTIDE SEQUENCE</scope>
    <source>
        <strain evidence="7">CIFAMagur01</strain>
        <tissue evidence="7">Testis</tissue>
    </source>
</reference>
<comment type="similarity">
    <text evidence="2">Belongs to the MS4A family.</text>
</comment>
<evidence type="ECO:0000256" key="4">
    <source>
        <dbReference type="ARBA" id="ARBA00022989"/>
    </source>
</evidence>
<dbReference type="OrthoDB" id="8936163at2759"/>
<keyword evidence="4 6" id="KW-1133">Transmembrane helix</keyword>
<dbReference type="PANTHER" id="PTHR23320">
    <property type="entry name" value="MEMBRANE-SPANNING 4-DOMAINS SUBFAMILY A MS4A -RELATED"/>
    <property type="match status" value="1"/>
</dbReference>
<evidence type="ECO:0000313" key="7">
    <source>
        <dbReference type="EMBL" id="KAF5896765.1"/>
    </source>
</evidence>
<evidence type="ECO:0000256" key="5">
    <source>
        <dbReference type="ARBA" id="ARBA00023136"/>
    </source>
</evidence>
<dbReference type="EMBL" id="QNUK01000264">
    <property type="protein sequence ID" value="KAF5896765.1"/>
    <property type="molecule type" value="Genomic_DNA"/>
</dbReference>
<dbReference type="AlphaFoldDB" id="A0A8J4UKK0"/>
<keyword evidence="8" id="KW-1185">Reference proteome</keyword>
<feature type="transmembrane region" description="Helical" evidence="6">
    <location>
        <begin position="54"/>
        <end position="74"/>
    </location>
</feature>
<dbReference type="Proteomes" id="UP000727407">
    <property type="component" value="Unassembled WGS sequence"/>
</dbReference>
<dbReference type="InterPro" id="IPR030417">
    <property type="entry name" value="MS4A"/>
</dbReference>
<name>A0A8J4UKK0_CLAMG</name>
<gene>
    <name evidence="7" type="ORF">DAT39_013531</name>
</gene>
<evidence type="ECO:0000256" key="2">
    <source>
        <dbReference type="ARBA" id="ARBA00009565"/>
    </source>
</evidence>
<comment type="subcellular location">
    <subcellularLocation>
        <location evidence="1">Membrane</location>
        <topology evidence="1">Multi-pass membrane protein</topology>
    </subcellularLocation>
</comment>
<keyword evidence="3 6" id="KW-0812">Transmembrane</keyword>
<evidence type="ECO:0000256" key="3">
    <source>
        <dbReference type="ARBA" id="ARBA00022692"/>
    </source>
</evidence>
<evidence type="ECO:0000313" key="8">
    <source>
        <dbReference type="Proteomes" id="UP000727407"/>
    </source>
</evidence>
<evidence type="ECO:0000256" key="1">
    <source>
        <dbReference type="ARBA" id="ARBA00004141"/>
    </source>
</evidence>
<feature type="transmembrane region" description="Helical" evidence="6">
    <location>
        <begin position="115"/>
        <end position="136"/>
    </location>
</feature>
<dbReference type="Pfam" id="PF04103">
    <property type="entry name" value="CD20"/>
    <property type="match status" value="1"/>
</dbReference>
<comment type="caution">
    <text evidence="7">The sequence shown here is derived from an EMBL/GenBank/DDBJ whole genome shotgun (WGS) entry which is preliminary data.</text>
</comment>
<protein>
    <submittedName>
        <fullName evidence="7">Membrane-spanning 4-domains subfamily A member 4A-like</fullName>
    </submittedName>
</protein>
<proteinExistence type="inferred from homology"/>
<sequence>MASSIPHIQFPNVGSGYTILNEVIPSSTTLRTSEQNSSQTLSSLQNFLKGEPKALGTVQIMIGVMTILFGIVIAVNPWTIGVFCGVVFWSSLLHITAGSLAVSASNRFNACVVKATLVINILSTIAAGIAIIMLGMDLGLGPLSGPCLNESEDYSQCSPNSFAESRTDGITGVLLVYALLQFAVSIAVSAFSCKAVTTNDITLNIISVIPNAENAVPVACSFPAYQTQQ</sequence>
<accession>A0A8J4UKK0</accession>
<evidence type="ECO:0000256" key="6">
    <source>
        <dbReference type="SAM" id="Phobius"/>
    </source>
</evidence>
<dbReference type="InterPro" id="IPR007237">
    <property type="entry name" value="CD20-like"/>
</dbReference>
<dbReference type="PANTHER" id="PTHR23320:SF128">
    <property type="entry name" value="MEMBRANE-SPANNING 4-DOMAINS SUBFAMILY A MEMBER 4A"/>
    <property type="match status" value="1"/>
</dbReference>
<dbReference type="GO" id="GO:0016020">
    <property type="term" value="C:membrane"/>
    <property type="evidence" value="ECO:0007669"/>
    <property type="project" value="UniProtKB-SubCell"/>
</dbReference>
<feature type="transmembrane region" description="Helical" evidence="6">
    <location>
        <begin position="169"/>
        <end position="191"/>
    </location>
</feature>